<dbReference type="Proteomes" id="UP001175353">
    <property type="component" value="Unassembled WGS sequence"/>
</dbReference>
<proteinExistence type="predicted"/>
<comment type="caution">
    <text evidence="1">The sequence shown here is derived from an EMBL/GenBank/DDBJ whole genome shotgun (WGS) entry which is preliminary data.</text>
</comment>
<accession>A0AAN6KVB8</accession>
<name>A0AAN6KVB8_9PEZI</name>
<protein>
    <submittedName>
        <fullName evidence="1">Uncharacterized protein</fullName>
    </submittedName>
</protein>
<sequence>MAGERQELTNHRAHCFSFHLVAYDDRAPPRDARVGLLTFKVEKLSKGTREQSCEDAVKNAEEDTLPSLIPHAAELAFDPDDPNVTLVTWAGMLPRSERVKQLLGRQVKKGTSVATLDGNIPHVRHDPTAMRVVCFVKGATAIYYALTKQDPTTHLCTGFMIEKETVFYFPELRDDSLTASSKRKTDWSAKVRARSTNAPTKKRPHSALDTVKFVVSRQRSFAMEVESLVRNYEQTGELKYLEAAKAVLLSGVEDKDFAKTVENLSLSRLIYAKELPSDDACYESALQEITKMWPPVGERMTKEELMAIAQGLRHAHVTLPRRIIRLFLNEMTRALESKTLPLDDDTAAEIVQAAVKHIDRGIGIGKPPVGDEDDPPSELARFVLAQALQWERLLDSSHTTLSQLQDFHGAHTVEYTLPEIWAAFGDRPDKDSAKLMAAHLHRWHARATAENFTGIEKEMRALVASQKVLAADLREAQEATEDEAMDTDE</sequence>
<dbReference type="AlphaFoldDB" id="A0AAN6KVB8"/>
<evidence type="ECO:0000313" key="2">
    <source>
        <dbReference type="Proteomes" id="UP001175353"/>
    </source>
</evidence>
<dbReference type="EMBL" id="JAUJLE010000025">
    <property type="protein sequence ID" value="KAK1004343.1"/>
    <property type="molecule type" value="Genomic_DNA"/>
</dbReference>
<gene>
    <name evidence="1" type="ORF">LTR91_004421</name>
</gene>
<reference evidence="1" key="1">
    <citation type="submission" date="2023-06" db="EMBL/GenBank/DDBJ databases">
        <title>Black Yeasts Isolated from many extreme environments.</title>
        <authorList>
            <person name="Coleine C."/>
            <person name="Stajich J.E."/>
            <person name="Selbmann L."/>
        </authorList>
    </citation>
    <scope>NUCLEOTIDE SEQUENCE</scope>
    <source>
        <strain evidence="1">CCFEE 5200</strain>
    </source>
</reference>
<evidence type="ECO:0000313" key="1">
    <source>
        <dbReference type="EMBL" id="KAK1004343.1"/>
    </source>
</evidence>
<keyword evidence="2" id="KW-1185">Reference proteome</keyword>
<organism evidence="1 2">
    <name type="scientific">Friedmanniomyces endolithicus</name>
    <dbReference type="NCBI Taxonomy" id="329885"/>
    <lineage>
        <taxon>Eukaryota</taxon>
        <taxon>Fungi</taxon>
        <taxon>Dikarya</taxon>
        <taxon>Ascomycota</taxon>
        <taxon>Pezizomycotina</taxon>
        <taxon>Dothideomycetes</taxon>
        <taxon>Dothideomycetidae</taxon>
        <taxon>Mycosphaerellales</taxon>
        <taxon>Teratosphaeriaceae</taxon>
        <taxon>Friedmanniomyces</taxon>
    </lineage>
</organism>